<dbReference type="STRING" id="644282.Deba_2589"/>
<dbReference type="HOGENOM" id="CLU_107958_2_0_7"/>
<dbReference type="InterPro" id="IPR006448">
    <property type="entry name" value="Phage_term_ssu_P27"/>
</dbReference>
<name>E1QK50_DESB2</name>
<dbReference type="eggNOG" id="COG3747">
    <property type="taxonomic scope" value="Bacteria"/>
</dbReference>
<dbReference type="OrthoDB" id="6010489at2"/>
<accession>E1QK50</accession>
<protein>
    <submittedName>
        <fullName evidence="1">Phage terminase, small subunit, P27 family</fullName>
    </submittedName>
</protein>
<dbReference type="AlphaFoldDB" id="E1QK50"/>
<gene>
    <name evidence="1" type="ordered locus">Deba_2589</name>
</gene>
<dbReference type="NCBIfam" id="TIGR01558">
    <property type="entry name" value="sm_term_P27"/>
    <property type="match status" value="1"/>
</dbReference>
<reference evidence="1 2" key="1">
    <citation type="journal article" date="2010" name="Stand. Genomic Sci.">
        <title>Complete genome sequence of Desulfarculus baarsii type strain (2st14).</title>
        <authorList>
            <person name="Sun H."/>
            <person name="Spring S."/>
            <person name="Lapidus A."/>
            <person name="Davenport K."/>
            <person name="Del Rio T.G."/>
            <person name="Tice H."/>
            <person name="Nolan M."/>
            <person name="Copeland A."/>
            <person name="Cheng J.F."/>
            <person name="Lucas S."/>
            <person name="Tapia R."/>
            <person name="Goodwin L."/>
            <person name="Pitluck S."/>
            <person name="Ivanova N."/>
            <person name="Pagani I."/>
            <person name="Mavromatis K."/>
            <person name="Ovchinnikova G."/>
            <person name="Pati A."/>
            <person name="Chen A."/>
            <person name="Palaniappan K."/>
            <person name="Hauser L."/>
            <person name="Chang Y.J."/>
            <person name="Jeffries C.D."/>
            <person name="Detter J.C."/>
            <person name="Han C."/>
            <person name="Rohde M."/>
            <person name="Brambilla E."/>
            <person name="Goker M."/>
            <person name="Woyke T."/>
            <person name="Bristow J."/>
            <person name="Eisen J.A."/>
            <person name="Markowitz V."/>
            <person name="Hugenholtz P."/>
            <person name="Kyrpides N.C."/>
            <person name="Klenk H.P."/>
            <person name="Land M."/>
        </authorList>
    </citation>
    <scope>NUCLEOTIDE SEQUENCE [LARGE SCALE GENOMIC DNA]</scope>
    <source>
        <strain evidence="2">ATCC 33931 / DSM 2075 / LMG 7858 / VKM B-1802 / 2st14</strain>
    </source>
</reference>
<organism evidence="1 2">
    <name type="scientific">Desulfarculus baarsii (strain ATCC 33931 / DSM 2075 / LMG 7858 / VKM B-1802 / 2st14)</name>
    <dbReference type="NCBI Taxonomy" id="644282"/>
    <lineage>
        <taxon>Bacteria</taxon>
        <taxon>Pseudomonadati</taxon>
        <taxon>Thermodesulfobacteriota</taxon>
        <taxon>Desulfarculia</taxon>
        <taxon>Desulfarculales</taxon>
        <taxon>Desulfarculaceae</taxon>
        <taxon>Desulfarculus</taxon>
    </lineage>
</organism>
<sequence>MAGRKPLPTGLKLLKGTAQNCRLNPSEPRPPVAAPEPPEFLGEVARQEWDRKAPVLMRMGVLSEGDDAALAAYCQAFERFVEAETKIRQSGLLIKTTGGNVIQNPLIGVANRAMEIMHKFLTEFGLTPSSRSRIVAVPAKDRDDEWTGFRD</sequence>
<dbReference type="EMBL" id="CP002085">
    <property type="protein sequence ID" value="ADK85943.1"/>
    <property type="molecule type" value="Genomic_DNA"/>
</dbReference>
<evidence type="ECO:0000313" key="1">
    <source>
        <dbReference type="EMBL" id="ADK85943.1"/>
    </source>
</evidence>
<dbReference type="RefSeq" id="WP_013259382.1">
    <property type="nucleotide sequence ID" value="NC_014365.1"/>
</dbReference>
<proteinExistence type="predicted"/>
<keyword evidence="2" id="KW-1185">Reference proteome</keyword>
<dbReference type="Pfam" id="PF05119">
    <property type="entry name" value="Terminase_4"/>
    <property type="match status" value="1"/>
</dbReference>
<evidence type="ECO:0000313" key="2">
    <source>
        <dbReference type="Proteomes" id="UP000009047"/>
    </source>
</evidence>
<dbReference type="KEGG" id="dbr:Deba_2589"/>
<dbReference type="Proteomes" id="UP000009047">
    <property type="component" value="Chromosome"/>
</dbReference>